<dbReference type="EMBL" id="JADEYS010000001">
    <property type="protein sequence ID" value="MBE9395975.1"/>
    <property type="molecule type" value="Genomic_DNA"/>
</dbReference>
<dbReference type="RefSeq" id="WP_193951523.1">
    <property type="nucleotide sequence ID" value="NZ_JADEYS010000001.1"/>
</dbReference>
<dbReference type="AlphaFoldDB" id="A0A8J7K4S9"/>
<reference evidence="1" key="1">
    <citation type="submission" date="2020-10" db="EMBL/GenBank/DDBJ databases">
        <title>Bacterium isolated from coastal waters sediment.</title>
        <authorList>
            <person name="Chen R.-J."/>
            <person name="Lu D.-C."/>
            <person name="Zhu K.-L."/>
            <person name="Du Z.-J."/>
        </authorList>
    </citation>
    <scope>NUCLEOTIDE SEQUENCE</scope>
    <source>
        <strain evidence="1">N1Y112</strain>
    </source>
</reference>
<protein>
    <submittedName>
        <fullName evidence="1">Uncharacterized protein</fullName>
    </submittedName>
</protein>
<keyword evidence="2" id="KW-1185">Reference proteome</keyword>
<evidence type="ECO:0000313" key="2">
    <source>
        <dbReference type="Proteomes" id="UP000640333"/>
    </source>
</evidence>
<name>A0A8J7K4S9_9GAMM</name>
<proteinExistence type="predicted"/>
<sequence length="60" mass="6492">MKDLALNELEILLAVFARAGVEDTAGDEGELLAQVKKAHAERQELESMDFDDCLGGACKL</sequence>
<organism evidence="1 2">
    <name type="scientific">Pontibacterium sinense</name>
    <dbReference type="NCBI Taxonomy" id="2781979"/>
    <lineage>
        <taxon>Bacteria</taxon>
        <taxon>Pseudomonadati</taxon>
        <taxon>Pseudomonadota</taxon>
        <taxon>Gammaproteobacteria</taxon>
        <taxon>Oceanospirillales</taxon>
        <taxon>Oceanospirillaceae</taxon>
        <taxon>Pontibacterium</taxon>
    </lineage>
</organism>
<accession>A0A8J7K4S9</accession>
<comment type="caution">
    <text evidence="1">The sequence shown here is derived from an EMBL/GenBank/DDBJ whole genome shotgun (WGS) entry which is preliminary data.</text>
</comment>
<gene>
    <name evidence="1" type="ORF">IOQ59_01735</name>
</gene>
<dbReference type="Proteomes" id="UP000640333">
    <property type="component" value="Unassembled WGS sequence"/>
</dbReference>
<evidence type="ECO:0000313" key="1">
    <source>
        <dbReference type="EMBL" id="MBE9395975.1"/>
    </source>
</evidence>